<sequence length="102" mass="11443">MKVTGDVRFGADVTLKGSALILLLDNNRFHDIFPSWLGTLPSVESAIVESDAKICVDAHSSQFCSSMENFRSNSRYLKAKVLSCRLEIKWTPRELPIVQLMV</sequence>
<evidence type="ECO:0000313" key="2">
    <source>
        <dbReference type="Proteomes" id="UP000737018"/>
    </source>
</evidence>
<accession>A0A8J4RHU8</accession>
<organism evidence="1 2">
    <name type="scientific">Castanea mollissima</name>
    <name type="common">Chinese chestnut</name>
    <dbReference type="NCBI Taxonomy" id="60419"/>
    <lineage>
        <taxon>Eukaryota</taxon>
        <taxon>Viridiplantae</taxon>
        <taxon>Streptophyta</taxon>
        <taxon>Embryophyta</taxon>
        <taxon>Tracheophyta</taxon>
        <taxon>Spermatophyta</taxon>
        <taxon>Magnoliopsida</taxon>
        <taxon>eudicotyledons</taxon>
        <taxon>Gunneridae</taxon>
        <taxon>Pentapetalae</taxon>
        <taxon>rosids</taxon>
        <taxon>fabids</taxon>
        <taxon>Fagales</taxon>
        <taxon>Fagaceae</taxon>
        <taxon>Castanea</taxon>
    </lineage>
</organism>
<dbReference type="OrthoDB" id="442066at2759"/>
<reference evidence="1" key="1">
    <citation type="submission" date="2020-03" db="EMBL/GenBank/DDBJ databases">
        <title>Castanea mollissima Vanexum genome sequencing.</title>
        <authorList>
            <person name="Staton M."/>
        </authorList>
    </citation>
    <scope>NUCLEOTIDE SEQUENCE</scope>
    <source>
        <tissue evidence="1">Leaf</tissue>
    </source>
</reference>
<protein>
    <submittedName>
        <fullName evidence="1">Uncharacterized protein</fullName>
    </submittedName>
</protein>
<name>A0A8J4RHU8_9ROSI</name>
<keyword evidence="2" id="KW-1185">Reference proteome</keyword>
<gene>
    <name evidence="1" type="ORF">CMV_006063</name>
</gene>
<dbReference type="AlphaFoldDB" id="A0A8J4RHU8"/>
<proteinExistence type="predicted"/>
<comment type="caution">
    <text evidence="1">The sequence shown here is derived from an EMBL/GenBank/DDBJ whole genome shotgun (WGS) entry which is preliminary data.</text>
</comment>
<evidence type="ECO:0000313" key="1">
    <source>
        <dbReference type="EMBL" id="KAF3970230.1"/>
    </source>
</evidence>
<dbReference type="EMBL" id="JRKL02000556">
    <property type="protein sequence ID" value="KAF3970230.1"/>
    <property type="molecule type" value="Genomic_DNA"/>
</dbReference>
<dbReference type="Proteomes" id="UP000737018">
    <property type="component" value="Unassembled WGS sequence"/>
</dbReference>